<gene>
    <name evidence="1" type="ORF">NCTC7304_02982</name>
</gene>
<proteinExistence type="predicted"/>
<sequence>MDIKINEIKIMPPTEFTPDQLIEEKEINSPSMLALQELQETTGQRSMRRWKRWEWR</sequence>
<evidence type="ECO:0000313" key="1">
    <source>
        <dbReference type="EMBL" id="SUG33503.1"/>
    </source>
</evidence>
<organism evidence="1 2">
    <name type="scientific">Salmonella enterica subsp. arizonae</name>
    <dbReference type="NCBI Taxonomy" id="59203"/>
    <lineage>
        <taxon>Bacteria</taxon>
        <taxon>Pseudomonadati</taxon>
        <taxon>Pseudomonadota</taxon>
        <taxon>Gammaproteobacteria</taxon>
        <taxon>Enterobacterales</taxon>
        <taxon>Enterobacteriaceae</taxon>
        <taxon>Salmonella</taxon>
    </lineage>
</organism>
<accession>A0A379SVE7</accession>
<dbReference type="AlphaFoldDB" id="A0A379SVE7"/>
<protein>
    <submittedName>
        <fullName evidence="1">Type III secretion system protein SsaL</fullName>
    </submittedName>
</protein>
<dbReference type="EMBL" id="UGXD01000002">
    <property type="protein sequence ID" value="SUG33503.1"/>
    <property type="molecule type" value="Genomic_DNA"/>
</dbReference>
<evidence type="ECO:0000313" key="2">
    <source>
        <dbReference type="Proteomes" id="UP000254762"/>
    </source>
</evidence>
<name>A0A379SVE7_SALER</name>
<dbReference type="Proteomes" id="UP000254762">
    <property type="component" value="Unassembled WGS sequence"/>
</dbReference>
<reference evidence="1 2" key="1">
    <citation type="submission" date="2018-06" db="EMBL/GenBank/DDBJ databases">
        <authorList>
            <consortium name="Pathogen Informatics"/>
            <person name="Doyle S."/>
        </authorList>
    </citation>
    <scope>NUCLEOTIDE SEQUENCE [LARGE SCALE GENOMIC DNA]</scope>
    <source>
        <strain evidence="1 2">NCTC7304</strain>
    </source>
</reference>